<dbReference type="EMBL" id="QZEI01000001">
    <property type="protein sequence ID" value="RLV61677.1"/>
    <property type="molecule type" value="Genomic_DNA"/>
</dbReference>
<organism evidence="11 12">
    <name type="scientific">Parashewanella curva</name>
    <dbReference type="NCBI Taxonomy" id="2338552"/>
    <lineage>
        <taxon>Bacteria</taxon>
        <taxon>Pseudomonadati</taxon>
        <taxon>Pseudomonadota</taxon>
        <taxon>Gammaproteobacteria</taxon>
        <taxon>Alteromonadales</taxon>
        <taxon>Shewanellaceae</taxon>
        <taxon>Parashewanella</taxon>
    </lineage>
</organism>
<dbReference type="Gene3D" id="3.60.140.10">
    <property type="entry name" value="CNF1/YfiH-like putative cysteine hydrolases"/>
    <property type="match status" value="1"/>
</dbReference>
<dbReference type="Proteomes" id="UP000281474">
    <property type="component" value="Unassembled WGS sequence"/>
</dbReference>
<dbReference type="RefSeq" id="WP_121837076.1">
    <property type="nucleotide sequence ID" value="NZ_ML014753.1"/>
</dbReference>
<evidence type="ECO:0000256" key="2">
    <source>
        <dbReference type="ARBA" id="ARBA00007353"/>
    </source>
</evidence>
<keyword evidence="6" id="KW-0862">Zinc</keyword>
<evidence type="ECO:0000256" key="6">
    <source>
        <dbReference type="ARBA" id="ARBA00022833"/>
    </source>
</evidence>
<dbReference type="CDD" id="cd16833">
    <property type="entry name" value="YfiH"/>
    <property type="match status" value="1"/>
</dbReference>
<dbReference type="InterPro" id="IPR003730">
    <property type="entry name" value="Cu_polyphenol_OxRdtase"/>
</dbReference>
<gene>
    <name evidence="11" type="primary">pgeF</name>
    <name evidence="11" type="ORF">D5018_00740</name>
</gene>
<dbReference type="PANTHER" id="PTHR30616:SF2">
    <property type="entry name" value="PURINE NUCLEOSIDE PHOSPHORYLASE LACC1"/>
    <property type="match status" value="1"/>
</dbReference>
<evidence type="ECO:0000256" key="3">
    <source>
        <dbReference type="ARBA" id="ARBA00022679"/>
    </source>
</evidence>
<proteinExistence type="inferred from homology"/>
<evidence type="ECO:0000256" key="8">
    <source>
        <dbReference type="ARBA" id="ARBA00048968"/>
    </source>
</evidence>
<dbReference type="NCBIfam" id="TIGR00726">
    <property type="entry name" value="peptidoglycan editing factor PgeF"/>
    <property type="match status" value="1"/>
</dbReference>
<keyword evidence="5" id="KW-0378">Hydrolase</keyword>
<dbReference type="AlphaFoldDB" id="A0A3L8Q1W4"/>
<comment type="caution">
    <text evidence="11">The sequence shown here is derived from an EMBL/GenBank/DDBJ whole genome shotgun (WGS) entry which is preliminary data.</text>
</comment>
<evidence type="ECO:0000256" key="1">
    <source>
        <dbReference type="ARBA" id="ARBA00000553"/>
    </source>
</evidence>
<evidence type="ECO:0000256" key="10">
    <source>
        <dbReference type="RuleBase" id="RU361274"/>
    </source>
</evidence>
<dbReference type="InterPro" id="IPR011324">
    <property type="entry name" value="Cytotoxic_necrot_fac-like_cat"/>
</dbReference>
<keyword evidence="3" id="KW-0808">Transferase</keyword>
<dbReference type="Pfam" id="PF02578">
    <property type="entry name" value="Cu-oxidase_4"/>
    <property type="match status" value="1"/>
</dbReference>
<dbReference type="SUPFAM" id="SSF64438">
    <property type="entry name" value="CNF1/YfiH-like putative cysteine hydrolases"/>
    <property type="match status" value="1"/>
</dbReference>
<comment type="catalytic activity">
    <reaction evidence="8">
        <text>adenosine + phosphate = alpha-D-ribose 1-phosphate + adenine</text>
        <dbReference type="Rhea" id="RHEA:27642"/>
        <dbReference type="ChEBI" id="CHEBI:16335"/>
        <dbReference type="ChEBI" id="CHEBI:16708"/>
        <dbReference type="ChEBI" id="CHEBI:43474"/>
        <dbReference type="ChEBI" id="CHEBI:57720"/>
        <dbReference type="EC" id="2.4.2.1"/>
    </reaction>
    <physiologicalReaction direction="left-to-right" evidence="8">
        <dbReference type="Rhea" id="RHEA:27643"/>
    </physiologicalReaction>
</comment>
<evidence type="ECO:0000256" key="7">
    <source>
        <dbReference type="ARBA" id="ARBA00047989"/>
    </source>
</evidence>
<accession>A0A3L8Q1W4</accession>
<dbReference type="GO" id="GO:0017061">
    <property type="term" value="F:S-methyl-5-thioadenosine phosphorylase activity"/>
    <property type="evidence" value="ECO:0007669"/>
    <property type="project" value="UniProtKB-EC"/>
</dbReference>
<dbReference type="GO" id="GO:0016787">
    <property type="term" value="F:hydrolase activity"/>
    <property type="evidence" value="ECO:0007669"/>
    <property type="project" value="UniProtKB-KW"/>
</dbReference>
<keyword evidence="4" id="KW-0479">Metal-binding</keyword>
<evidence type="ECO:0000256" key="5">
    <source>
        <dbReference type="ARBA" id="ARBA00022801"/>
    </source>
</evidence>
<evidence type="ECO:0000313" key="12">
    <source>
        <dbReference type="Proteomes" id="UP000281474"/>
    </source>
</evidence>
<dbReference type="GO" id="GO:0005507">
    <property type="term" value="F:copper ion binding"/>
    <property type="evidence" value="ECO:0007669"/>
    <property type="project" value="TreeGrafter"/>
</dbReference>
<dbReference type="PANTHER" id="PTHR30616">
    <property type="entry name" value="UNCHARACTERIZED PROTEIN YFIH"/>
    <property type="match status" value="1"/>
</dbReference>
<evidence type="ECO:0000256" key="9">
    <source>
        <dbReference type="ARBA" id="ARBA00049893"/>
    </source>
</evidence>
<dbReference type="InterPro" id="IPR038371">
    <property type="entry name" value="Cu_polyphenol_OxRdtase_sf"/>
</dbReference>
<evidence type="ECO:0000313" key="11">
    <source>
        <dbReference type="EMBL" id="RLV61677.1"/>
    </source>
</evidence>
<comment type="catalytic activity">
    <reaction evidence="7">
        <text>adenosine + H2O + H(+) = inosine + NH4(+)</text>
        <dbReference type="Rhea" id="RHEA:24408"/>
        <dbReference type="ChEBI" id="CHEBI:15377"/>
        <dbReference type="ChEBI" id="CHEBI:15378"/>
        <dbReference type="ChEBI" id="CHEBI:16335"/>
        <dbReference type="ChEBI" id="CHEBI:17596"/>
        <dbReference type="ChEBI" id="CHEBI:28938"/>
        <dbReference type="EC" id="3.5.4.4"/>
    </reaction>
    <physiologicalReaction direction="left-to-right" evidence="7">
        <dbReference type="Rhea" id="RHEA:24409"/>
    </physiologicalReaction>
</comment>
<comment type="catalytic activity">
    <reaction evidence="1">
        <text>inosine + phosphate = alpha-D-ribose 1-phosphate + hypoxanthine</text>
        <dbReference type="Rhea" id="RHEA:27646"/>
        <dbReference type="ChEBI" id="CHEBI:17368"/>
        <dbReference type="ChEBI" id="CHEBI:17596"/>
        <dbReference type="ChEBI" id="CHEBI:43474"/>
        <dbReference type="ChEBI" id="CHEBI:57720"/>
        <dbReference type="EC" id="2.4.2.1"/>
    </reaction>
    <physiologicalReaction direction="left-to-right" evidence="1">
        <dbReference type="Rhea" id="RHEA:27647"/>
    </physiologicalReaction>
</comment>
<evidence type="ECO:0000256" key="4">
    <source>
        <dbReference type="ARBA" id="ARBA00022723"/>
    </source>
</evidence>
<comment type="catalytic activity">
    <reaction evidence="9">
        <text>S-methyl-5'-thioadenosine + phosphate = 5-(methylsulfanyl)-alpha-D-ribose 1-phosphate + adenine</text>
        <dbReference type="Rhea" id="RHEA:11852"/>
        <dbReference type="ChEBI" id="CHEBI:16708"/>
        <dbReference type="ChEBI" id="CHEBI:17509"/>
        <dbReference type="ChEBI" id="CHEBI:43474"/>
        <dbReference type="ChEBI" id="CHEBI:58533"/>
        <dbReference type="EC" id="2.4.2.28"/>
    </reaction>
    <physiologicalReaction direction="left-to-right" evidence="9">
        <dbReference type="Rhea" id="RHEA:11853"/>
    </physiologicalReaction>
</comment>
<dbReference type="OrthoDB" id="4279at2"/>
<name>A0A3L8Q1W4_9GAMM</name>
<protein>
    <recommendedName>
        <fullName evidence="10">Purine nucleoside phosphorylase</fullName>
    </recommendedName>
</protein>
<sequence>MFYKHRWPVPENVGIAMTTRYGGVSMPPFDSLNLALHVEDDKAHVQANRERLKTKLGLNVDPTWLEQVHGTEVVSLPQKGVPVADGSHSNQVGQVCVVMTADCLPVLLCNDEGTEVSALHAGWRGLCDGVIESGVAKFQSQPQSIRAYLGSAISAQAFEVGAEVKQAFVNRDDMAEECFKPFGHKFLADLQGLAVQRLHSLGIKQIYLSNQCTFSSSDYFSYRRDGLTGRQASLIWIK</sequence>
<keyword evidence="12" id="KW-1185">Reference proteome</keyword>
<comment type="similarity">
    <text evidence="2 10">Belongs to the purine nucleoside phosphorylase YfiH/LACC1 family.</text>
</comment>
<reference evidence="11 12" key="1">
    <citation type="submission" date="2018-09" db="EMBL/GenBank/DDBJ databases">
        <title>Phylogeny of the Shewanellaceae, and recommendation for two new genera, Pseudoshewanella and Parashewanella.</title>
        <authorList>
            <person name="Wang G."/>
        </authorList>
    </citation>
    <scope>NUCLEOTIDE SEQUENCE [LARGE SCALE GENOMIC DNA]</scope>
    <source>
        <strain evidence="11 12">C51</strain>
    </source>
</reference>